<reference evidence="1 2" key="1">
    <citation type="journal article" date="2023" name="Microb. Genom.">
        <title>Mesoterricola silvestris gen. nov., sp. nov., Mesoterricola sediminis sp. nov., Geothrix oryzae sp. nov., Geothrix edaphica sp. nov., Geothrix rubra sp. nov., and Geothrix limicola sp. nov., six novel members of Acidobacteriota isolated from soils.</title>
        <authorList>
            <person name="Weisberg A.J."/>
            <person name="Pearce E."/>
            <person name="Kramer C.G."/>
            <person name="Chang J.H."/>
            <person name="Clarke C.R."/>
        </authorList>
    </citation>
    <scope>NUCLEOTIDE SEQUENCE [LARGE SCALE GENOMIC DNA]</scope>
    <source>
        <strain evidence="1 2">NB05-1H</strain>
    </source>
</reference>
<comment type="caution">
    <text evidence="1">The sequence shown here is derived from an EMBL/GenBank/DDBJ whole genome shotgun (WGS) entry which is preliminary data.</text>
</comment>
<dbReference type="Proteomes" id="UP001272987">
    <property type="component" value="Unassembled WGS sequence"/>
</dbReference>
<sequence length="46" mass="5016">MTIRLANLNAYKLGRNTIGTASWNARVTAIGEIAPDILALQFSGRR</sequence>
<dbReference type="RefSeq" id="WP_319167348.1">
    <property type="nucleotide sequence ID" value="NZ_JARAWP010000040.1"/>
</dbReference>
<keyword evidence="2" id="KW-1185">Reference proteome</keyword>
<accession>A0ABU4MAL8</accession>
<evidence type="ECO:0000313" key="1">
    <source>
        <dbReference type="EMBL" id="MDX3024963.1"/>
    </source>
</evidence>
<gene>
    <name evidence="1" type="ORF">PV666_44930</name>
</gene>
<name>A0ABU4MAL8_9ACTN</name>
<protein>
    <submittedName>
        <fullName evidence="1">Uncharacterized protein</fullName>
    </submittedName>
</protein>
<evidence type="ECO:0000313" key="2">
    <source>
        <dbReference type="Proteomes" id="UP001272987"/>
    </source>
</evidence>
<organism evidence="1 2">
    <name type="scientific">Streptomyces acidiscabies</name>
    <dbReference type="NCBI Taxonomy" id="42234"/>
    <lineage>
        <taxon>Bacteria</taxon>
        <taxon>Bacillati</taxon>
        <taxon>Actinomycetota</taxon>
        <taxon>Actinomycetes</taxon>
        <taxon>Kitasatosporales</taxon>
        <taxon>Streptomycetaceae</taxon>
        <taxon>Streptomyces</taxon>
    </lineage>
</organism>
<proteinExistence type="predicted"/>
<dbReference type="EMBL" id="JARAWP010000040">
    <property type="protein sequence ID" value="MDX3024963.1"/>
    <property type="molecule type" value="Genomic_DNA"/>
</dbReference>